<keyword evidence="12" id="KW-0902">Two-component regulatory system</keyword>
<dbReference type="RefSeq" id="WP_072300323.1">
    <property type="nucleotide sequence ID" value="NZ_FPIP01000004.1"/>
</dbReference>
<keyword evidence="11 14" id="KW-1133">Transmembrane helix</keyword>
<dbReference type="PANTHER" id="PTHR45528">
    <property type="entry name" value="SENSOR HISTIDINE KINASE CPXA"/>
    <property type="match status" value="1"/>
</dbReference>
<gene>
    <name evidence="18" type="ORF">SAMN02910280_2072</name>
</gene>
<organism evidence="18 19">
    <name type="scientific">Ruminococcus flavefaciens</name>
    <dbReference type="NCBI Taxonomy" id="1265"/>
    <lineage>
        <taxon>Bacteria</taxon>
        <taxon>Bacillati</taxon>
        <taxon>Bacillota</taxon>
        <taxon>Clostridia</taxon>
        <taxon>Eubacteriales</taxon>
        <taxon>Oscillospiraceae</taxon>
        <taxon>Ruminococcus</taxon>
    </lineage>
</organism>
<evidence type="ECO:0000256" key="6">
    <source>
        <dbReference type="ARBA" id="ARBA00022679"/>
    </source>
</evidence>
<evidence type="ECO:0000256" key="5">
    <source>
        <dbReference type="ARBA" id="ARBA00022553"/>
    </source>
</evidence>
<dbReference type="EC" id="2.7.13.3" evidence="3"/>
<dbReference type="SMART" id="SM00388">
    <property type="entry name" value="HisKA"/>
    <property type="match status" value="1"/>
</dbReference>
<protein>
    <recommendedName>
        <fullName evidence="3">histidine kinase</fullName>
        <ecNumber evidence="3">2.7.13.3</ecNumber>
    </recommendedName>
</protein>
<dbReference type="InterPro" id="IPR004358">
    <property type="entry name" value="Sig_transdc_His_kin-like_C"/>
</dbReference>
<keyword evidence="4" id="KW-1003">Cell membrane</keyword>
<name>A0A1K1NJS0_RUMFL</name>
<dbReference type="InterPro" id="IPR003660">
    <property type="entry name" value="HAMP_dom"/>
</dbReference>
<dbReference type="InterPro" id="IPR003594">
    <property type="entry name" value="HATPase_dom"/>
</dbReference>
<dbReference type="Pfam" id="PF00512">
    <property type="entry name" value="HisKA"/>
    <property type="match status" value="1"/>
</dbReference>
<evidence type="ECO:0000256" key="8">
    <source>
        <dbReference type="ARBA" id="ARBA00022741"/>
    </source>
</evidence>
<feature type="domain" description="Histidine kinase" evidence="16">
    <location>
        <begin position="220"/>
        <end position="424"/>
    </location>
</feature>
<sequence length="424" mass="47057">MKSYSRILLLLAAVMLAGLAVFAGITNSYRSHETDPLLINDIIQTVKENIDHIDSLEDENLGTQLKVFDSSGFMIYSTGGNEIEDVNSVEQSIYKGYICLAINDGGRFLGTVVIPDPDKSEYDMARKKLLFAAAVFISVLMLAVALYGIYVSRTIIKPFRKMEVFAEKVAQGELDSPVFLEKTNMFGSFTESFDIMREELKAARDREDALKIKEKEMVASLSHDLKTPITGIKLICELLSVKVTDSYVTDKISNIHQKAEQINVLVSDLLSSALDELGEMNVECRDEVSSMLHELVAEHDIRSLAREGDIPECILNTDRIRLSQVIGNIISNSYKYADTPIDISYTIKDRCLAMSLRDYGNGVPEEEIGLITGKFYRGKSNSSGKDGNGLGLYISNELMNKMNGELICSCMENGLTVTLMIPLS</sequence>
<dbReference type="InterPro" id="IPR036890">
    <property type="entry name" value="HATPase_C_sf"/>
</dbReference>
<evidence type="ECO:0000256" key="15">
    <source>
        <dbReference type="SAM" id="SignalP"/>
    </source>
</evidence>
<dbReference type="AlphaFoldDB" id="A0A1K1NJS0"/>
<dbReference type="SUPFAM" id="SSF47384">
    <property type="entry name" value="Homodimeric domain of signal transducing histidine kinase"/>
    <property type="match status" value="1"/>
</dbReference>
<dbReference type="GO" id="GO:0005886">
    <property type="term" value="C:plasma membrane"/>
    <property type="evidence" value="ECO:0007669"/>
    <property type="project" value="UniProtKB-SubCell"/>
</dbReference>
<evidence type="ECO:0000256" key="12">
    <source>
        <dbReference type="ARBA" id="ARBA00023012"/>
    </source>
</evidence>
<evidence type="ECO:0000256" key="3">
    <source>
        <dbReference type="ARBA" id="ARBA00012438"/>
    </source>
</evidence>
<keyword evidence="5" id="KW-0597">Phosphoprotein</keyword>
<dbReference type="SUPFAM" id="SSF158472">
    <property type="entry name" value="HAMP domain-like"/>
    <property type="match status" value="1"/>
</dbReference>
<evidence type="ECO:0000256" key="7">
    <source>
        <dbReference type="ARBA" id="ARBA00022692"/>
    </source>
</evidence>
<dbReference type="CDD" id="cd06225">
    <property type="entry name" value="HAMP"/>
    <property type="match status" value="1"/>
</dbReference>
<comment type="catalytic activity">
    <reaction evidence="1">
        <text>ATP + protein L-histidine = ADP + protein N-phospho-L-histidine.</text>
        <dbReference type="EC" id="2.7.13.3"/>
    </reaction>
</comment>
<dbReference type="EMBL" id="FPIP01000004">
    <property type="protein sequence ID" value="SFW35572.1"/>
    <property type="molecule type" value="Genomic_DNA"/>
</dbReference>
<evidence type="ECO:0000256" key="14">
    <source>
        <dbReference type="SAM" id="Phobius"/>
    </source>
</evidence>
<keyword evidence="10" id="KW-0067">ATP-binding</keyword>
<dbReference type="Pfam" id="PF02518">
    <property type="entry name" value="HATPase_c"/>
    <property type="match status" value="1"/>
</dbReference>
<dbReference type="PRINTS" id="PR00344">
    <property type="entry name" value="BCTRLSENSOR"/>
</dbReference>
<evidence type="ECO:0000313" key="18">
    <source>
        <dbReference type="EMBL" id="SFW35572.1"/>
    </source>
</evidence>
<dbReference type="Proteomes" id="UP000183461">
    <property type="component" value="Unassembled WGS sequence"/>
</dbReference>
<evidence type="ECO:0000256" key="1">
    <source>
        <dbReference type="ARBA" id="ARBA00000085"/>
    </source>
</evidence>
<keyword evidence="6" id="KW-0808">Transferase</keyword>
<evidence type="ECO:0000256" key="10">
    <source>
        <dbReference type="ARBA" id="ARBA00022840"/>
    </source>
</evidence>
<feature type="transmembrane region" description="Helical" evidence="14">
    <location>
        <begin position="129"/>
        <end position="152"/>
    </location>
</feature>
<evidence type="ECO:0000259" key="16">
    <source>
        <dbReference type="PROSITE" id="PS50109"/>
    </source>
</evidence>
<evidence type="ECO:0000256" key="2">
    <source>
        <dbReference type="ARBA" id="ARBA00004651"/>
    </source>
</evidence>
<evidence type="ECO:0000256" key="13">
    <source>
        <dbReference type="ARBA" id="ARBA00023136"/>
    </source>
</evidence>
<feature type="domain" description="HAMP" evidence="17">
    <location>
        <begin position="153"/>
        <end position="205"/>
    </location>
</feature>
<dbReference type="GO" id="GO:0000155">
    <property type="term" value="F:phosphorelay sensor kinase activity"/>
    <property type="evidence" value="ECO:0007669"/>
    <property type="project" value="InterPro"/>
</dbReference>
<comment type="subcellular location">
    <subcellularLocation>
        <location evidence="2">Cell membrane</location>
        <topology evidence="2">Multi-pass membrane protein</topology>
    </subcellularLocation>
</comment>
<dbReference type="GO" id="GO:0005524">
    <property type="term" value="F:ATP binding"/>
    <property type="evidence" value="ECO:0007669"/>
    <property type="project" value="UniProtKB-KW"/>
</dbReference>
<dbReference type="PROSITE" id="PS50109">
    <property type="entry name" value="HIS_KIN"/>
    <property type="match status" value="1"/>
</dbReference>
<dbReference type="PANTHER" id="PTHR45528:SF1">
    <property type="entry name" value="SENSOR HISTIDINE KINASE CPXA"/>
    <property type="match status" value="1"/>
</dbReference>
<dbReference type="InterPro" id="IPR003661">
    <property type="entry name" value="HisK_dim/P_dom"/>
</dbReference>
<keyword evidence="15" id="KW-0732">Signal</keyword>
<dbReference type="InterPro" id="IPR005467">
    <property type="entry name" value="His_kinase_dom"/>
</dbReference>
<proteinExistence type="predicted"/>
<evidence type="ECO:0000256" key="11">
    <source>
        <dbReference type="ARBA" id="ARBA00022989"/>
    </source>
</evidence>
<dbReference type="PROSITE" id="PS50885">
    <property type="entry name" value="HAMP"/>
    <property type="match status" value="1"/>
</dbReference>
<dbReference type="SMART" id="SM00387">
    <property type="entry name" value="HATPase_c"/>
    <property type="match status" value="1"/>
</dbReference>
<evidence type="ECO:0000313" key="19">
    <source>
        <dbReference type="Proteomes" id="UP000183461"/>
    </source>
</evidence>
<evidence type="ECO:0000256" key="9">
    <source>
        <dbReference type="ARBA" id="ARBA00022777"/>
    </source>
</evidence>
<feature type="signal peptide" evidence="15">
    <location>
        <begin position="1"/>
        <end position="23"/>
    </location>
</feature>
<dbReference type="InterPro" id="IPR036097">
    <property type="entry name" value="HisK_dim/P_sf"/>
</dbReference>
<feature type="chain" id="PRO_5039317228" description="histidine kinase" evidence="15">
    <location>
        <begin position="24"/>
        <end position="424"/>
    </location>
</feature>
<keyword evidence="8" id="KW-0547">Nucleotide-binding</keyword>
<keyword evidence="9 18" id="KW-0418">Kinase</keyword>
<dbReference type="SUPFAM" id="SSF55874">
    <property type="entry name" value="ATPase domain of HSP90 chaperone/DNA topoisomerase II/histidine kinase"/>
    <property type="match status" value="1"/>
</dbReference>
<dbReference type="Gene3D" id="3.30.565.10">
    <property type="entry name" value="Histidine kinase-like ATPase, C-terminal domain"/>
    <property type="match status" value="1"/>
</dbReference>
<dbReference type="CDD" id="cd00082">
    <property type="entry name" value="HisKA"/>
    <property type="match status" value="1"/>
</dbReference>
<accession>A0A1K1NJS0</accession>
<dbReference type="InterPro" id="IPR050398">
    <property type="entry name" value="HssS/ArlS-like"/>
</dbReference>
<keyword evidence="7 14" id="KW-0812">Transmembrane</keyword>
<reference evidence="18 19" key="1">
    <citation type="submission" date="2016-11" db="EMBL/GenBank/DDBJ databases">
        <authorList>
            <person name="Jaros S."/>
            <person name="Januszkiewicz K."/>
            <person name="Wedrychowicz H."/>
        </authorList>
    </citation>
    <scope>NUCLEOTIDE SEQUENCE [LARGE SCALE GENOMIC DNA]</scope>
    <source>
        <strain evidence="18 19">YL228</strain>
    </source>
</reference>
<dbReference type="Gene3D" id="6.10.340.10">
    <property type="match status" value="1"/>
</dbReference>
<keyword evidence="13 14" id="KW-0472">Membrane</keyword>
<evidence type="ECO:0000256" key="4">
    <source>
        <dbReference type="ARBA" id="ARBA00022475"/>
    </source>
</evidence>
<dbReference type="Gene3D" id="1.10.287.130">
    <property type="match status" value="1"/>
</dbReference>
<evidence type="ECO:0000259" key="17">
    <source>
        <dbReference type="PROSITE" id="PS50885"/>
    </source>
</evidence>